<keyword evidence="3" id="KW-1185">Reference proteome</keyword>
<comment type="caution">
    <text evidence="2">The sequence shown here is derived from an EMBL/GenBank/DDBJ whole genome shotgun (WGS) entry which is preliminary data.</text>
</comment>
<evidence type="ECO:0000256" key="1">
    <source>
        <dbReference type="SAM" id="MobiDB-lite"/>
    </source>
</evidence>
<reference evidence="2" key="2">
    <citation type="journal article" date="2019" name="IMA Fungus">
        <title>Genome sequencing and comparison of five Tilletia species to identify candidate genes for the detection of regulated species infecting wheat.</title>
        <authorList>
            <person name="Nguyen H.D.T."/>
            <person name="Sultana T."/>
            <person name="Kesanakurti P."/>
            <person name="Hambleton S."/>
        </authorList>
    </citation>
    <scope>NUCLEOTIDE SEQUENCE</scope>
    <source>
        <strain evidence="2">DAOMC 236416</strain>
    </source>
</reference>
<feature type="region of interest" description="Disordered" evidence="1">
    <location>
        <begin position="421"/>
        <end position="555"/>
    </location>
</feature>
<feature type="compositionally biased region" description="Polar residues" evidence="1">
    <location>
        <begin position="421"/>
        <end position="431"/>
    </location>
</feature>
<organism evidence="2 3">
    <name type="scientific">Tilletia indica</name>
    <dbReference type="NCBI Taxonomy" id="43049"/>
    <lineage>
        <taxon>Eukaryota</taxon>
        <taxon>Fungi</taxon>
        <taxon>Dikarya</taxon>
        <taxon>Basidiomycota</taxon>
        <taxon>Ustilaginomycotina</taxon>
        <taxon>Exobasidiomycetes</taxon>
        <taxon>Tilletiales</taxon>
        <taxon>Tilletiaceae</taxon>
        <taxon>Tilletia</taxon>
    </lineage>
</organism>
<feature type="compositionally biased region" description="Low complexity" evidence="1">
    <location>
        <begin position="434"/>
        <end position="448"/>
    </location>
</feature>
<feature type="compositionally biased region" description="Basic and acidic residues" evidence="1">
    <location>
        <begin position="493"/>
        <end position="506"/>
    </location>
</feature>
<feature type="compositionally biased region" description="Polar residues" evidence="1">
    <location>
        <begin position="458"/>
        <end position="476"/>
    </location>
</feature>
<evidence type="ECO:0000313" key="2">
    <source>
        <dbReference type="EMBL" id="KAE8244023.1"/>
    </source>
</evidence>
<sequence length="555" mass="59844">MTTARGDASTYTTFCETFYQIPVIQVCDLDVKVDYIKIDTLVTAKDDTAIDAEAQAYWKSSYPEGGSLMYGPMMVAVDQSGPVFYLDRPNMEVRPGNVEDPGYRERHISHSPLHIRALGKVVRKDGNVMAIKVETYIATGKVMFEIRFHVPDHMVGRIPIVGAYAGGRGRLLSVIPATGSQLGVVEVEMDSLHVGVMRSNNVRNEESRAEWIRSLKAKDPVKNSKGGHAKLPGPSNVNSTTTFCEAYHRFMVISSTTTSNDITVRTVGKSGQPCDFAMVWPFPDIPVERTIFSMIADVSVQNGRRVVVPLISSIEVRPGHPGNANYFSDQILSGACGLRAAGKVVQSSNMEFTVVGCIDMHGKEMPFQVRFLVPSTERWKSFKGVIVGQFISARGVVSSMTDGTNATIIVDLDQLTNPAIGQIETPNSTAGTLPAPSSGWSAPSSNTAAPGNHGNVAGPTSSTAITQPEPRTSSDVHPSARMSGWNAASVESTAHDHAASHVDASRPDTSLQSRFPVAAGSTVELQQSETITREKGKKHKADHLDGGRAHKVARP</sequence>
<name>A0A177TEK4_9BASI</name>
<dbReference type="AlphaFoldDB" id="A0A177TEK4"/>
<evidence type="ECO:0000313" key="3">
    <source>
        <dbReference type="Proteomes" id="UP000077521"/>
    </source>
</evidence>
<proteinExistence type="predicted"/>
<gene>
    <name evidence="2" type="ORF">A4X13_0g6851</name>
</gene>
<accession>A0A177TEK4</accession>
<reference evidence="2" key="1">
    <citation type="submission" date="2016-04" db="EMBL/GenBank/DDBJ databases">
        <authorList>
            <person name="Nguyen H.D."/>
            <person name="Samba Siva P."/>
            <person name="Cullis J."/>
            <person name="Levesque C.A."/>
            <person name="Hambleton S."/>
        </authorList>
    </citation>
    <scope>NUCLEOTIDE SEQUENCE</scope>
    <source>
        <strain evidence="2">DAOMC 236416</strain>
    </source>
</reference>
<dbReference type="Proteomes" id="UP000077521">
    <property type="component" value="Unassembled WGS sequence"/>
</dbReference>
<dbReference type="EMBL" id="LWDF02000718">
    <property type="protein sequence ID" value="KAE8244023.1"/>
    <property type="molecule type" value="Genomic_DNA"/>
</dbReference>
<protein>
    <submittedName>
        <fullName evidence="2">Uncharacterized protein</fullName>
    </submittedName>
</protein>